<protein>
    <submittedName>
        <fullName evidence="7">RagB/SusD family nutrient uptake outer membrane protein</fullName>
    </submittedName>
</protein>
<dbReference type="RefSeq" id="WP_161819708.1">
    <property type="nucleotide sequence ID" value="NZ_JAACJS010000015.1"/>
</dbReference>
<dbReference type="InterPro" id="IPR012944">
    <property type="entry name" value="SusD_RagB_dom"/>
</dbReference>
<evidence type="ECO:0000313" key="7">
    <source>
        <dbReference type="EMBL" id="NCI51424.1"/>
    </source>
</evidence>
<keyword evidence="8" id="KW-1185">Reference proteome</keyword>
<dbReference type="SUPFAM" id="SSF48452">
    <property type="entry name" value="TPR-like"/>
    <property type="match status" value="1"/>
</dbReference>
<dbReference type="Pfam" id="PF07980">
    <property type="entry name" value="SusD_RagB"/>
    <property type="match status" value="1"/>
</dbReference>
<proteinExistence type="inferred from homology"/>
<evidence type="ECO:0000259" key="6">
    <source>
        <dbReference type="Pfam" id="PF07980"/>
    </source>
</evidence>
<evidence type="ECO:0000256" key="2">
    <source>
        <dbReference type="ARBA" id="ARBA00006275"/>
    </source>
</evidence>
<dbReference type="EMBL" id="JAACJS010000015">
    <property type="protein sequence ID" value="NCI51424.1"/>
    <property type="molecule type" value="Genomic_DNA"/>
</dbReference>
<comment type="subcellular location">
    <subcellularLocation>
        <location evidence="1">Cell outer membrane</location>
    </subcellularLocation>
</comment>
<dbReference type="Proteomes" id="UP000753802">
    <property type="component" value="Unassembled WGS sequence"/>
</dbReference>
<dbReference type="Gene3D" id="1.25.40.390">
    <property type="match status" value="1"/>
</dbReference>
<feature type="domain" description="RagB/SusD" evidence="6">
    <location>
        <begin position="421"/>
        <end position="563"/>
    </location>
</feature>
<evidence type="ECO:0000313" key="8">
    <source>
        <dbReference type="Proteomes" id="UP000753802"/>
    </source>
</evidence>
<evidence type="ECO:0000256" key="4">
    <source>
        <dbReference type="ARBA" id="ARBA00023136"/>
    </source>
</evidence>
<dbReference type="InterPro" id="IPR011990">
    <property type="entry name" value="TPR-like_helical_dom_sf"/>
</dbReference>
<evidence type="ECO:0000256" key="1">
    <source>
        <dbReference type="ARBA" id="ARBA00004442"/>
    </source>
</evidence>
<comment type="caution">
    <text evidence="7">The sequence shown here is derived from an EMBL/GenBank/DDBJ whole genome shotgun (WGS) entry which is preliminary data.</text>
</comment>
<accession>A0ABW9ZYW1</accession>
<evidence type="ECO:0000256" key="5">
    <source>
        <dbReference type="ARBA" id="ARBA00023237"/>
    </source>
</evidence>
<keyword evidence="4" id="KW-0472">Membrane</keyword>
<evidence type="ECO:0000256" key="3">
    <source>
        <dbReference type="ARBA" id="ARBA00022729"/>
    </source>
</evidence>
<organism evidence="7 8">
    <name type="scientific">Sediminibacterium roseum</name>
    <dbReference type="NCBI Taxonomy" id="1978412"/>
    <lineage>
        <taxon>Bacteria</taxon>
        <taxon>Pseudomonadati</taxon>
        <taxon>Bacteroidota</taxon>
        <taxon>Chitinophagia</taxon>
        <taxon>Chitinophagales</taxon>
        <taxon>Chitinophagaceae</taxon>
        <taxon>Sediminibacterium</taxon>
    </lineage>
</organism>
<sequence>MSKRITKLLSLIAVITMINGCTKLQEKILDETSAAGLSDKQVADGLLAPTYAKLEDVFLHTNYFSLQEISTDEAILPYRGGTDWGDNGIYMQLHKHENVSSDANVRNTWNNIFIGLSRAVTAMDGLAKNTDANAKLYYAEARGMAAYYSLLTLDLYGVVFKKADLNKPSEILRGNDAVEYLKAEFLAVEPTLSTVPTVGTGRLTKAAVWGLLARLYLNAAVYRDVYATTFTFSQADMDKVIEYTDKIIALPEHGLVSDYFSLFNDNNHTNKEIIFAVDQRADLAGHNRMAYFSISGDQFPLPAYTGANGTDGPGITSDFYRTWVNANTLDPAQADPRFYKENLSIYSNPADSCVDASAFNINRGILRGQQYGLIRKNGVFSKCVNGKMLVGKLFYDTRSKPTKPVEFTELCDFTTAGSDYNTGFRVSKYEFSKTSVSGRNFGEHDIIILRLADVYLMRAEAKLRKNNDAAAALLDVNKVRTARVNGTIAQTGLGAITLDLLFRERGFELYWEMVRRTDMIRFNKYEGTWTEKTSTDVKKRLFPIPQTAIDAAAATPGYLKQNPSY</sequence>
<keyword evidence="5" id="KW-0998">Cell outer membrane</keyword>
<comment type="similarity">
    <text evidence="2">Belongs to the SusD family.</text>
</comment>
<keyword evidence="3" id="KW-0732">Signal</keyword>
<gene>
    <name evidence="7" type="ORF">GWC95_15960</name>
</gene>
<reference evidence="7 8" key="1">
    <citation type="submission" date="2020-01" db="EMBL/GenBank/DDBJ databases">
        <title>Genome analysis.</title>
        <authorList>
            <person name="Wu S."/>
            <person name="Wang G."/>
        </authorList>
    </citation>
    <scope>NUCLEOTIDE SEQUENCE [LARGE SCALE GENOMIC DNA]</scope>
    <source>
        <strain evidence="7 8">SYL130</strain>
    </source>
</reference>
<name>A0ABW9ZYW1_9BACT</name>